<evidence type="ECO:0000313" key="2">
    <source>
        <dbReference type="Proteomes" id="UP000325161"/>
    </source>
</evidence>
<dbReference type="AlphaFoldDB" id="A0A5C0AZE3"/>
<accession>A0A5C0AZE3</accession>
<dbReference type="InterPro" id="IPR032495">
    <property type="entry name" value="Phage_TTP_11"/>
</dbReference>
<reference evidence="1 2" key="1">
    <citation type="submission" date="2019-08" db="EMBL/GenBank/DDBJ databases">
        <title>Amphibian skin-associated Pigmentiphaga: genome sequence and occurrence across geography and hosts.</title>
        <authorList>
            <person name="Bletz M.C."/>
            <person name="Bunk B."/>
            <person name="Sproeer C."/>
            <person name="Biwer P."/>
            <person name="Reiter S."/>
            <person name="Rabemananjara F.C.E."/>
            <person name="Schulz S."/>
            <person name="Overmann J."/>
            <person name="Vences M."/>
        </authorList>
    </citation>
    <scope>NUCLEOTIDE SEQUENCE [LARGE SCALE GENOMIC DNA]</scope>
    <source>
        <strain evidence="1 2">Mada1488</strain>
    </source>
</reference>
<dbReference type="RefSeq" id="WP_148816879.1">
    <property type="nucleotide sequence ID" value="NZ_CP043046.1"/>
</dbReference>
<dbReference type="KEGG" id="pacr:FXN63_19810"/>
<dbReference type="Proteomes" id="UP000325161">
    <property type="component" value="Chromosome"/>
</dbReference>
<keyword evidence="2" id="KW-1185">Reference proteome</keyword>
<dbReference type="OrthoDB" id="9025082at2"/>
<sequence>MANPVLLVQGTKLDISTAAVTDVNAVVAPAGFASLDITAKSVQYQGGSADEIDATVLASSAKEFRLGLRDAGTMTVSGHWVQADEAQVVIKAAAQDKQTRLIRVTFSDGSTFSALALVSQRSWDAQVSGVVSATFNFRLTGDTVEVAAPANGG</sequence>
<evidence type="ECO:0008006" key="3">
    <source>
        <dbReference type="Google" id="ProtNLM"/>
    </source>
</evidence>
<evidence type="ECO:0000313" key="1">
    <source>
        <dbReference type="EMBL" id="QEI07832.1"/>
    </source>
</evidence>
<name>A0A5C0AZE3_9BURK</name>
<dbReference type="Pfam" id="PF16460">
    <property type="entry name" value="Phage_TTP_11"/>
    <property type="match status" value="1"/>
</dbReference>
<dbReference type="Gene3D" id="4.10.410.40">
    <property type="match status" value="1"/>
</dbReference>
<dbReference type="EMBL" id="CP043046">
    <property type="protein sequence ID" value="QEI07832.1"/>
    <property type="molecule type" value="Genomic_DNA"/>
</dbReference>
<gene>
    <name evidence="1" type="ORF">FXN63_19810</name>
</gene>
<protein>
    <recommendedName>
        <fullName evidence="3">Phage tail protein</fullName>
    </recommendedName>
</protein>
<proteinExistence type="predicted"/>
<organism evidence="1 2">
    <name type="scientific">Pigmentiphaga aceris</name>
    <dbReference type="NCBI Taxonomy" id="1940612"/>
    <lineage>
        <taxon>Bacteria</taxon>
        <taxon>Pseudomonadati</taxon>
        <taxon>Pseudomonadota</taxon>
        <taxon>Betaproteobacteria</taxon>
        <taxon>Burkholderiales</taxon>
        <taxon>Alcaligenaceae</taxon>
        <taxon>Pigmentiphaga</taxon>
    </lineage>
</organism>